<dbReference type="Gene3D" id="3.40.50.150">
    <property type="entry name" value="Vaccinia Virus protein VP39"/>
    <property type="match status" value="1"/>
</dbReference>
<dbReference type="SUPFAM" id="SSF53335">
    <property type="entry name" value="S-adenosyl-L-methionine-dependent methyltransferases"/>
    <property type="match status" value="1"/>
</dbReference>
<dbReference type="RefSeq" id="WP_249464927.1">
    <property type="nucleotide sequence ID" value="NZ_CP091196.1"/>
</dbReference>
<dbReference type="PIRSF" id="PIRSF004553">
    <property type="entry name" value="CHP00095"/>
    <property type="match status" value="1"/>
</dbReference>
<keyword evidence="4" id="KW-1185">Reference proteome</keyword>
<dbReference type="InterPro" id="IPR029063">
    <property type="entry name" value="SAM-dependent_MTases_sf"/>
</dbReference>
<dbReference type="CDD" id="cd02440">
    <property type="entry name" value="AdoMet_MTases"/>
    <property type="match status" value="1"/>
</dbReference>
<dbReference type="PANTHER" id="PTHR43542">
    <property type="entry name" value="METHYLTRANSFERASE"/>
    <property type="match status" value="1"/>
</dbReference>
<dbReference type="InterPro" id="IPR002052">
    <property type="entry name" value="DNA_methylase_N6_adenine_CS"/>
</dbReference>
<organism evidence="3 4">
    <name type="scientific">Amycolatopsis thermalba</name>
    <dbReference type="NCBI Taxonomy" id="944492"/>
    <lineage>
        <taxon>Bacteria</taxon>
        <taxon>Bacillati</taxon>
        <taxon>Actinomycetota</taxon>
        <taxon>Actinomycetes</taxon>
        <taxon>Pseudonocardiales</taxon>
        <taxon>Pseudonocardiaceae</taxon>
        <taxon>Amycolatopsis</taxon>
    </lineage>
</organism>
<evidence type="ECO:0000313" key="3">
    <source>
        <dbReference type="EMBL" id="UQS23204.1"/>
    </source>
</evidence>
<reference evidence="3" key="1">
    <citation type="submission" date="2022-01" db="EMBL/GenBank/DDBJ databases">
        <title>PSI-footprinting approach for the identification of protein synthesis inhibitor producers.</title>
        <authorList>
            <person name="Handel F."/>
            <person name="Kulik A."/>
            <person name="Wex K.W."/>
            <person name="Berscheid A."/>
            <person name="Saur J.S."/>
            <person name="Winkler A."/>
            <person name="Wibberg D."/>
            <person name="Kalinowski J."/>
            <person name="Broetz-Oesterhelt H."/>
            <person name="Mast Y."/>
        </authorList>
    </citation>
    <scope>NUCLEOTIDE SEQUENCE</scope>
    <source>
        <strain evidence="3">KNN 49.3e</strain>
    </source>
</reference>
<dbReference type="EC" id="2.1.1.171" evidence="3"/>
<evidence type="ECO:0000256" key="1">
    <source>
        <dbReference type="ARBA" id="ARBA00022603"/>
    </source>
</evidence>
<dbReference type="GO" id="GO:0052913">
    <property type="term" value="F:16S rRNA (guanine(966)-N(2))-methyltransferase activity"/>
    <property type="evidence" value="ECO:0007669"/>
    <property type="project" value="UniProtKB-EC"/>
</dbReference>
<dbReference type="InterPro" id="IPR004398">
    <property type="entry name" value="RNA_MeTrfase_RsmD"/>
</dbReference>
<dbReference type="Proteomes" id="UP000830158">
    <property type="component" value="Chromosome"/>
</dbReference>
<sequence>MTTRIVAGAASGRRLKVPAQGTRPTSERVREALFNALEAAGELTDARVLDLYAGSGALGLEALSRGAADAVFVESDRRAVQVLKANVSALGLGGSVRSGPVETVLAQPADEPFDLVLADPPYSLGADRIGAVLTVLAAGGWIAGHGLVIVERALRDGEPAWPAGFEPVRTSRYGDTALYWAEYVTSPRHDG</sequence>
<dbReference type="EMBL" id="CP091196">
    <property type="protein sequence ID" value="UQS23204.1"/>
    <property type="molecule type" value="Genomic_DNA"/>
</dbReference>
<gene>
    <name evidence="3" type="primary">rsmD</name>
    <name evidence="3" type="ORF">L1857_10440</name>
</gene>
<dbReference type="PROSITE" id="PS00092">
    <property type="entry name" value="N6_MTASE"/>
    <property type="match status" value="1"/>
</dbReference>
<evidence type="ECO:0000313" key="4">
    <source>
        <dbReference type="Proteomes" id="UP000830158"/>
    </source>
</evidence>
<protein>
    <submittedName>
        <fullName evidence="3">16S rRNA (Guanine(966)-N(2))-methyltransferase RsmD</fullName>
        <ecNumber evidence="3">2.1.1.171</ecNumber>
    </submittedName>
</protein>
<dbReference type="Pfam" id="PF03602">
    <property type="entry name" value="Cons_hypoth95"/>
    <property type="match status" value="1"/>
</dbReference>
<dbReference type="PANTHER" id="PTHR43542:SF1">
    <property type="entry name" value="METHYLTRANSFERASE"/>
    <property type="match status" value="1"/>
</dbReference>
<dbReference type="NCBIfam" id="TIGR00095">
    <property type="entry name" value="16S rRNA (guanine(966)-N(2))-methyltransferase RsmD"/>
    <property type="match status" value="1"/>
</dbReference>
<accession>A0ABY4NT13</accession>
<keyword evidence="2 3" id="KW-0808">Transferase</keyword>
<proteinExistence type="predicted"/>
<keyword evidence="1 3" id="KW-0489">Methyltransferase</keyword>
<name>A0ABY4NT13_9PSEU</name>
<evidence type="ECO:0000256" key="2">
    <source>
        <dbReference type="ARBA" id="ARBA00022679"/>
    </source>
</evidence>